<dbReference type="NCBIfam" id="TIGR01638">
    <property type="entry name" value="Atha_cystat_rel"/>
    <property type="match status" value="1"/>
</dbReference>
<dbReference type="PANTHER" id="PTHR31228">
    <property type="entry name" value="CYSTATIN/MONELLIN SUPERFAMILY PROTEIN"/>
    <property type="match status" value="1"/>
</dbReference>
<dbReference type="AlphaFoldDB" id="A0A8S1ZGU6"/>
<evidence type="ECO:0000313" key="3">
    <source>
        <dbReference type="Proteomes" id="UP000682877"/>
    </source>
</evidence>
<evidence type="ECO:0000256" key="1">
    <source>
        <dbReference type="SAM" id="MobiDB-lite"/>
    </source>
</evidence>
<dbReference type="InterPro" id="IPR046350">
    <property type="entry name" value="Cystatin_sf"/>
</dbReference>
<feature type="compositionally biased region" description="Basic and acidic residues" evidence="1">
    <location>
        <begin position="12"/>
        <end position="22"/>
    </location>
</feature>
<feature type="region of interest" description="Disordered" evidence="1">
    <location>
        <begin position="1"/>
        <end position="67"/>
    </location>
</feature>
<keyword evidence="3" id="KW-1185">Reference proteome</keyword>
<dbReference type="PANTHER" id="PTHR31228:SF23">
    <property type="entry name" value="CYSTATIN_MONELLIN SUPERFAMILY PROTEIN"/>
    <property type="match status" value="1"/>
</dbReference>
<name>A0A8S1ZGU6_ARAAE</name>
<feature type="compositionally biased region" description="Acidic residues" evidence="1">
    <location>
        <begin position="44"/>
        <end position="64"/>
    </location>
</feature>
<gene>
    <name evidence="2" type="ORF">AARE701A_LOCUS223</name>
</gene>
<organism evidence="2 3">
    <name type="scientific">Arabidopsis arenosa</name>
    <name type="common">Sand rock-cress</name>
    <name type="synonym">Cardaminopsis arenosa</name>
    <dbReference type="NCBI Taxonomy" id="38785"/>
    <lineage>
        <taxon>Eukaryota</taxon>
        <taxon>Viridiplantae</taxon>
        <taxon>Streptophyta</taxon>
        <taxon>Embryophyta</taxon>
        <taxon>Tracheophyta</taxon>
        <taxon>Spermatophyta</taxon>
        <taxon>Magnoliopsida</taxon>
        <taxon>eudicotyledons</taxon>
        <taxon>Gunneridae</taxon>
        <taxon>Pentapetalae</taxon>
        <taxon>rosids</taxon>
        <taxon>malvids</taxon>
        <taxon>Brassicales</taxon>
        <taxon>Brassicaceae</taxon>
        <taxon>Camelineae</taxon>
        <taxon>Arabidopsis</taxon>
    </lineage>
</organism>
<accession>A0A8S1ZGU6</accession>
<reference evidence="2" key="1">
    <citation type="submission" date="2021-01" db="EMBL/GenBank/DDBJ databases">
        <authorList>
            <person name="Bezrukov I."/>
        </authorList>
    </citation>
    <scope>NUCLEOTIDE SEQUENCE</scope>
</reference>
<proteinExistence type="predicted"/>
<feature type="compositionally biased region" description="Low complexity" evidence="1">
    <location>
        <begin position="24"/>
        <end position="34"/>
    </location>
</feature>
<dbReference type="EMBL" id="LR999451">
    <property type="protein sequence ID" value="CAE5956449.1"/>
    <property type="molecule type" value="Genomic_DNA"/>
</dbReference>
<sequence>MATNLSDGDMTDGEKSSERETTESTEASSEDSGSIQKKRKIDADSVDLSEDEEEEKDEDEDSCENDQLWGFDSFDDTDYESEQSDDDVDFEWNRYLCHLYNSRGFKVDSEIVPDRSFHGCRPFDFDKKFMPNISGREYMDNMAKLALSKYNQHNQTDVMFDHVVRAVVKMCSGIKSYVTFMAKESPQGDLIEYQAKTDWKVWQRNAHAILCRPALAMKPIPARYLPNPLPTEERYEKLSSNLLFSFSVFLFLDK</sequence>
<dbReference type="Proteomes" id="UP000682877">
    <property type="component" value="Chromosome 1"/>
</dbReference>
<dbReference type="InterPro" id="IPR006525">
    <property type="entry name" value="Cystatin-related_pln"/>
</dbReference>
<protein>
    <submittedName>
        <fullName evidence="2">Uncharacterized protein</fullName>
    </submittedName>
</protein>
<dbReference type="Gene3D" id="3.10.450.10">
    <property type="match status" value="1"/>
</dbReference>
<dbReference type="SUPFAM" id="SSF54403">
    <property type="entry name" value="Cystatin/monellin"/>
    <property type="match status" value="1"/>
</dbReference>
<evidence type="ECO:0000313" key="2">
    <source>
        <dbReference type="EMBL" id="CAE5956449.1"/>
    </source>
</evidence>